<evidence type="ECO:0000313" key="3">
    <source>
        <dbReference type="Proteomes" id="UP001180724"/>
    </source>
</evidence>
<evidence type="ECO:0000256" key="1">
    <source>
        <dbReference type="SAM" id="MobiDB-lite"/>
    </source>
</evidence>
<reference evidence="2" key="1">
    <citation type="submission" date="2024-05" db="EMBL/GenBank/DDBJ databases">
        <title>30 novel species of actinomycetes from the DSMZ collection.</title>
        <authorList>
            <person name="Nouioui I."/>
        </authorList>
    </citation>
    <scope>NUCLEOTIDE SEQUENCE</scope>
    <source>
        <strain evidence="2">DSM 40712</strain>
    </source>
</reference>
<dbReference type="InterPro" id="IPR035992">
    <property type="entry name" value="Ricin_B-like_lectins"/>
</dbReference>
<dbReference type="Gene3D" id="2.80.10.50">
    <property type="match status" value="1"/>
</dbReference>
<name>A0ABU3AG29_9ACTN</name>
<feature type="region of interest" description="Disordered" evidence="1">
    <location>
        <begin position="1"/>
        <end position="20"/>
    </location>
</feature>
<protein>
    <submittedName>
        <fullName evidence="2">XRE family transcriptional regulator</fullName>
    </submittedName>
</protein>
<comment type="caution">
    <text evidence="2">The sequence shown here is derived from an EMBL/GenBank/DDBJ whole genome shotgun (WGS) entry which is preliminary data.</text>
</comment>
<feature type="region of interest" description="Disordered" evidence="1">
    <location>
        <begin position="95"/>
        <end position="128"/>
    </location>
</feature>
<dbReference type="RefSeq" id="WP_311570722.1">
    <property type="nucleotide sequence ID" value="NZ_JAVRFH010000002.1"/>
</dbReference>
<dbReference type="SUPFAM" id="SSF50370">
    <property type="entry name" value="Ricin B-like lectins"/>
    <property type="match status" value="1"/>
</dbReference>
<proteinExistence type="predicted"/>
<organism evidence="2 3">
    <name type="scientific">Streptomyces lancefieldiae</name>
    <dbReference type="NCBI Taxonomy" id="3075520"/>
    <lineage>
        <taxon>Bacteria</taxon>
        <taxon>Bacillati</taxon>
        <taxon>Actinomycetota</taxon>
        <taxon>Actinomycetes</taxon>
        <taxon>Kitasatosporales</taxon>
        <taxon>Streptomycetaceae</taxon>
        <taxon>Streptomyces</taxon>
    </lineage>
</organism>
<accession>A0ABU3AG29</accession>
<gene>
    <name evidence="2" type="ORF">RM812_02625</name>
</gene>
<sequence length="317" mass="33827">MGSLGELSPHEAGDAGGFVESMQQLKERSGLTYRDLEERAARNGDVLPRSTLADMLRRTSLPRPELLAAFVRACGDAQRVGAWLDARNRIAADTAATRAAEPGTVSGAPAEAGPRPETDAEEATVARPRRATGRRVALMASLVVPVLALTAWGLFPDSSAGPAVDPGAPTDGWITVRPARAPDLCLTDGRDRRGAYDTAIAVQLPCSQAPVPRTYLESTGEDLYRLQWHHPREGKGCLTVMNTGPAKDMLEPRNDCARATLFHVESAEADGAEGFRLRPADSGRCVGIVDDDTTEGAEAIEERCTGSADQLFLLREG</sequence>
<evidence type="ECO:0000313" key="2">
    <source>
        <dbReference type="EMBL" id="MDT0609131.1"/>
    </source>
</evidence>
<dbReference type="Proteomes" id="UP001180724">
    <property type="component" value="Unassembled WGS sequence"/>
</dbReference>
<dbReference type="CDD" id="cd00161">
    <property type="entry name" value="beta-trefoil_Ricin-like"/>
    <property type="match status" value="1"/>
</dbReference>
<keyword evidence="3" id="KW-1185">Reference proteome</keyword>
<dbReference type="EMBL" id="JAVRFH010000002">
    <property type="protein sequence ID" value="MDT0609131.1"/>
    <property type="molecule type" value="Genomic_DNA"/>
</dbReference>